<dbReference type="InterPro" id="IPR003594">
    <property type="entry name" value="HATPase_dom"/>
</dbReference>
<dbReference type="Gene3D" id="3.30.565.10">
    <property type="entry name" value="Histidine kinase-like ATPase, C-terminal domain"/>
    <property type="match status" value="1"/>
</dbReference>
<dbReference type="Pfam" id="PF01590">
    <property type="entry name" value="GAF"/>
    <property type="match status" value="1"/>
</dbReference>
<dbReference type="InterPro" id="IPR029016">
    <property type="entry name" value="GAF-like_dom_sf"/>
</dbReference>
<dbReference type="InterPro" id="IPR000014">
    <property type="entry name" value="PAS"/>
</dbReference>
<keyword evidence="11" id="KW-1185">Reference proteome</keyword>
<dbReference type="InterPro" id="IPR005467">
    <property type="entry name" value="His_kinase_dom"/>
</dbReference>
<name>A0A7X3GYW0_9GAMM</name>
<dbReference type="SMART" id="SM00388">
    <property type="entry name" value="HisKA"/>
    <property type="match status" value="1"/>
</dbReference>
<dbReference type="InterPro" id="IPR035965">
    <property type="entry name" value="PAS-like_dom_sf"/>
</dbReference>
<protein>
    <recommendedName>
        <fullName evidence="2">histidine kinase</fullName>
        <ecNumber evidence="2">2.7.13.3</ecNumber>
    </recommendedName>
</protein>
<dbReference type="SUPFAM" id="SSF55785">
    <property type="entry name" value="PYP-like sensor domain (PAS domain)"/>
    <property type="match status" value="4"/>
</dbReference>
<gene>
    <name evidence="10" type="ORF">GPM19_04250</name>
</gene>
<dbReference type="AlphaFoldDB" id="A0A7X3GYW0"/>
<dbReference type="FunFam" id="1.10.287.130:FF:000001">
    <property type="entry name" value="Two-component sensor histidine kinase"/>
    <property type="match status" value="1"/>
</dbReference>
<dbReference type="SMART" id="SM00091">
    <property type="entry name" value="PAS"/>
    <property type="match status" value="4"/>
</dbReference>
<evidence type="ECO:0000313" key="11">
    <source>
        <dbReference type="Proteomes" id="UP000437638"/>
    </source>
</evidence>
<dbReference type="Pfam" id="PF00512">
    <property type="entry name" value="HisKA"/>
    <property type="match status" value="1"/>
</dbReference>
<dbReference type="InterPro" id="IPR000700">
    <property type="entry name" value="PAS-assoc_C"/>
</dbReference>
<dbReference type="Gene3D" id="3.30.450.20">
    <property type="entry name" value="PAS domain"/>
    <property type="match status" value="4"/>
</dbReference>
<evidence type="ECO:0000259" key="7">
    <source>
        <dbReference type="PROSITE" id="PS50109"/>
    </source>
</evidence>
<reference evidence="10 11" key="1">
    <citation type="submission" date="2019-12" db="EMBL/GenBank/DDBJ databases">
        <title>Halomonas rutogse sp. nov. isolated from two lakes on Tibetan Plateau.</title>
        <authorList>
            <person name="Gao P."/>
        </authorList>
    </citation>
    <scope>NUCLEOTIDE SEQUENCE [LARGE SCALE GENOMIC DNA]</scope>
    <source>
        <strain evidence="10 11">ZH2S</strain>
    </source>
</reference>
<dbReference type="SMART" id="SM00086">
    <property type="entry name" value="PAC"/>
    <property type="match status" value="4"/>
</dbReference>
<dbReference type="CDD" id="cd00082">
    <property type="entry name" value="HisKA"/>
    <property type="match status" value="1"/>
</dbReference>
<dbReference type="Proteomes" id="UP000437638">
    <property type="component" value="Unassembled WGS sequence"/>
</dbReference>
<dbReference type="InterPro" id="IPR004358">
    <property type="entry name" value="Sig_transdc_His_kin-like_C"/>
</dbReference>
<feature type="domain" description="PAC" evidence="9">
    <location>
        <begin position="255"/>
        <end position="308"/>
    </location>
</feature>
<dbReference type="Pfam" id="PF08447">
    <property type="entry name" value="PAS_3"/>
    <property type="match status" value="3"/>
</dbReference>
<dbReference type="GO" id="GO:0000155">
    <property type="term" value="F:phosphorelay sensor kinase activity"/>
    <property type="evidence" value="ECO:0007669"/>
    <property type="project" value="InterPro"/>
</dbReference>
<keyword evidence="4" id="KW-0808">Transferase</keyword>
<dbReference type="EMBL" id="WTKP01000002">
    <property type="protein sequence ID" value="MWJ27423.1"/>
    <property type="molecule type" value="Genomic_DNA"/>
</dbReference>
<dbReference type="PROSITE" id="PS50109">
    <property type="entry name" value="HIS_KIN"/>
    <property type="match status" value="1"/>
</dbReference>
<feature type="domain" description="PAC" evidence="9">
    <location>
        <begin position="387"/>
        <end position="439"/>
    </location>
</feature>
<comment type="caution">
    <text evidence="10">The sequence shown here is derived from an EMBL/GenBank/DDBJ whole genome shotgun (WGS) entry which is preliminary data.</text>
</comment>
<dbReference type="PRINTS" id="PR00344">
    <property type="entry name" value="BCTRLSENSOR"/>
</dbReference>
<feature type="domain" description="PAS" evidence="8">
    <location>
        <begin position="178"/>
        <end position="251"/>
    </location>
</feature>
<dbReference type="InterPro" id="IPR003661">
    <property type="entry name" value="HisK_dim/P_dom"/>
</dbReference>
<dbReference type="SUPFAM" id="SSF55874">
    <property type="entry name" value="ATPase domain of HSP90 chaperone/DNA topoisomerase II/histidine kinase"/>
    <property type="match status" value="1"/>
</dbReference>
<dbReference type="InterPro" id="IPR013655">
    <property type="entry name" value="PAS_fold_3"/>
</dbReference>
<dbReference type="InterPro" id="IPR003018">
    <property type="entry name" value="GAF"/>
</dbReference>
<accession>A0A7X3GYW0</accession>
<dbReference type="SMART" id="SM00065">
    <property type="entry name" value="GAF"/>
    <property type="match status" value="2"/>
</dbReference>
<dbReference type="Gene3D" id="1.10.287.130">
    <property type="match status" value="1"/>
</dbReference>
<dbReference type="CDD" id="cd00075">
    <property type="entry name" value="HATPase"/>
    <property type="match status" value="1"/>
</dbReference>
<dbReference type="SUPFAM" id="SSF47384">
    <property type="entry name" value="Homodimeric domain of signal transducing histidine kinase"/>
    <property type="match status" value="1"/>
</dbReference>
<dbReference type="InterPro" id="IPR052162">
    <property type="entry name" value="Sensor_kinase/Photoreceptor"/>
</dbReference>
<evidence type="ECO:0000256" key="1">
    <source>
        <dbReference type="ARBA" id="ARBA00000085"/>
    </source>
</evidence>
<organism evidence="10 11">
    <name type="scientific">Vreelandella zhuhanensis</name>
    <dbReference type="NCBI Taxonomy" id="2684210"/>
    <lineage>
        <taxon>Bacteria</taxon>
        <taxon>Pseudomonadati</taxon>
        <taxon>Pseudomonadota</taxon>
        <taxon>Gammaproteobacteria</taxon>
        <taxon>Oceanospirillales</taxon>
        <taxon>Halomonadaceae</taxon>
        <taxon>Vreelandella</taxon>
    </lineage>
</organism>
<evidence type="ECO:0000256" key="3">
    <source>
        <dbReference type="ARBA" id="ARBA00022553"/>
    </source>
</evidence>
<dbReference type="PROSITE" id="PS50113">
    <property type="entry name" value="PAC"/>
    <property type="match status" value="3"/>
</dbReference>
<dbReference type="Pfam" id="PF13426">
    <property type="entry name" value="PAS_9"/>
    <property type="match status" value="1"/>
</dbReference>
<feature type="domain" description="PAC" evidence="9">
    <location>
        <begin position="678"/>
        <end position="730"/>
    </location>
</feature>
<evidence type="ECO:0000256" key="5">
    <source>
        <dbReference type="ARBA" id="ARBA00022777"/>
    </source>
</evidence>
<dbReference type="InterPro" id="IPR001610">
    <property type="entry name" value="PAC"/>
</dbReference>
<keyword evidence="5" id="KW-0418">Kinase</keyword>
<dbReference type="CDD" id="cd00130">
    <property type="entry name" value="PAS"/>
    <property type="match status" value="4"/>
</dbReference>
<dbReference type="InterPro" id="IPR036097">
    <property type="entry name" value="HisK_dim/P_sf"/>
</dbReference>
<dbReference type="NCBIfam" id="TIGR00229">
    <property type="entry name" value="sensory_box"/>
    <property type="match status" value="3"/>
</dbReference>
<evidence type="ECO:0000256" key="4">
    <source>
        <dbReference type="ARBA" id="ARBA00022679"/>
    </source>
</evidence>
<proteinExistence type="predicted"/>
<dbReference type="RefSeq" id="WP_160417608.1">
    <property type="nucleotide sequence ID" value="NZ_WTKP01000002.1"/>
</dbReference>
<dbReference type="PANTHER" id="PTHR43304:SF1">
    <property type="entry name" value="PAC DOMAIN-CONTAINING PROTEIN"/>
    <property type="match status" value="1"/>
</dbReference>
<dbReference type="SMART" id="SM00387">
    <property type="entry name" value="HATPase_c"/>
    <property type="match status" value="1"/>
</dbReference>
<dbReference type="SUPFAM" id="SSF55781">
    <property type="entry name" value="GAF domain-like"/>
    <property type="match status" value="2"/>
</dbReference>
<dbReference type="Pfam" id="PF02518">
    <property type="entry name" value="HATPase_c"/>
    <property type="match status" value="1"/>
</dbReference>
<comment type="catalytic activity">
    <reaction evidence="1">
        <text>ATP + protein L-histidine = ADP + protein N-phospho-L-histidine.</text>
        <dbReference type="EC" id="2.7.13.3"/>
    </reaction>
</comment>
<dbReference type="PROSITE" id="PS50112">
    <property type="entry name" value="PAS"/>
    <property type="match status" value="2"/>
</dbReference>
<dbReference type="InterPro" id="IPR036890">
    <property type="entry name" value="HATPase_C_sf"/>
</dbReference>
<feature type="domain" description="Histidine kinase" evidence="7">
    <location>
        <begin position="860"/>
        <end position="1079"/>
    </location>
</feature>
<dbReference type="PANTHER" id="PTHR43304">
    <property type="entry name" value="PHYTOCHROME-LIKE PROTEIN CPH1"/>
    <property type="match status" value="1"/>
</dbReference>
<sequence length="1081" mass="122604">MQEPAIPEDEPARQQALDETGLIDSKTEERFDRLTRMALRHFSLPIALLTLVDAERQWFKSCQGLNVPETSRNISFCGHTILFDEPLLVENALEDERFADNPLVQGEPNIRFYAGIPLHAASGHRIGTFCIIDSQPRTFSEKDVEALRDFAGAIEDMMLADALERQARSSIQHALVDSERRARLVIEGTRVGTWQWNVQTGETVFNERWAEITGYTLSELAPISIETWLSLAHPDDLAHSETLLKEHFSGETSEYDCKARMRHRDGHWVWVHDRGRLFEWTPDGQPLLMFGTHADITAEVEAEQALVASRNEYASLVANMPGITYRCLPDECWTMLYMSDQAERVTGYPAAHLIDNVQLSYAQLVHPDDTARLDTVIRDAMRLGEEWHLEYRIQHREGRWRWVEERGRSHVEENGQRTVLEGFIVDITRQYEAREQLAHNHEALSLLNQIAFNTEGDLDERINRALLLGRDYLGMAVAIVSQIEADDYIVRWCDTTQDFALAQGQRFSLGQTYCQLTLDHVGELAIKHMSRSPFHGHPCYQAFALESYVGIEIEVEEKCFGTLSFSSAQPREENFSDSELLFVRLLARWLSDTLWHYFSNERLNKLLAQVPGMIYQFRRFPGGRVCFPFSSPGIQMIHGISPESAAADADSAFERIHPDDLHSVAESIEHSAETLQTWTAQYRVQNSNDAGYRWVSGQARPERLTDGSVLWHGYIQDINERKQVELALEYSEARLRSLFEFAPIGIALNDLETGQFLELNDALVAPSGYSREEFSRLNYWDITPQEYAAEEEDILKSLETLGRYGPFEKEYIRKDGTRYPVRLQGILSYDPDGRRVGWSLIEDISERKKLDQMKDQFIATVSHELRTPLTSISGSLGLLLGGAGGVLSDKAERLLEIAQRNSQRLAILINDLLDMEKLVAGKMPMHPEVQALMPIIDEALEANADYGSQYGVILQPPDQRPDVAVKVDRQRLVQALSNLLSNAIKFSPDHGVVDVQVSIDAHQALINVRDHGPGVDAVFRDKLFKRFSQADSGDKRKLPGTGLGLAITREIMEQMNGAVDYQEADGGGSCFWIRLPCRESV</sequence>
<evidence type="ECO:0000256" key="2">
    <source>
        <dbReference type="ARBA" id="ARBA00012438"/>
    </source>
</evidence>
<keyword evidence="3" id="KW-0597">Phosphoprotein</keyword>
<evidence type="ECO:0000259" key="9">
    <source>
        <dbReference type="PROSITE" id="PS50113"/>
    </source>
</evidence>
<keyword evidence="6" id="KW-0902">Two-component regulatory system</keyword>
<evidence type="ECO:0000259" key="8">
    <source>
        <dbReference type="PROSITE" id="PS50112"/>
    </source>
</evidence>
<dbReference type="EC" id="2.7.13.3" evidence="2"/>
<evidence type="ECO:0000313" key="10">
    <source>
        <dbReference type="EMBL" id="MWJ27423.1"/>
    </source>
</evidence>
<dbReference type="Gene3D" id="3.30.450.40">
    <property type="match status" value="2"/>
</dbReference>
<feature type="domain" description="PAS" evidence="8">
    <location>
        <begin position="335"/>
        <end position="384"/>
    </location>
</feature>
<evidence type="ECO:0000256" key="6">
    <source>
        <dbReference type="ARBA" id="ARBA00023012"/>
    </source>
</evidence>